<evidence type="ECO:0000256" key="6">
    <source>
        <dbReference type="SAM" id="Phobius"/>
    </source>
</evidence>
<comment type="caution">
    <text evidence="7">The sequence shown here is derived from an EMBL/GenBank/DDBJ whole genome shotgun (WGS) entry which is preliminary data.</text>
</comment>
<evidence type="ECO:0000313" key="7">
    <source>
        <dbReference type="EMBL" id="PAE88645.1"/>
    </source>
</evidence>
<sequence>MVNKRLFKNIFSLIVLQGSNYIFPLLTFPYLVRVLGVGNYGILMLCTSIMVFINVIIDYGFNITATKYISINKQDHNKVNQKFIDVLSIKIIFTLIAGGIIFFLLTILPFDKTMRICIGISYLILLGNTLFPIWLFQGLEKMGVITYVNIIARFLVTVFVFSLVNSIEDLYLAVFLQTLYYVVPGFLALYFIKFKLKYEIKLSFSPIRIQQELKEGFYVFLTTLWINFYNNGPLLLVGMISGNLSAGNYGIGQRIQSAFFGLSQPFTQALYPFICNIYEKDKKHYNRIIKIILTSFLISSLLIVIILNSLLDYIVLLVVGEFNHTIGKLVGLFSYIIFLGILNTILSRILYSMNKQKVLNKVYMIGGLIFLSLSYPFTFFGDEFGMAFLVILVECTILISNLSITFKALKKLNTD</sequence>
<dbReference type="AlphaFoldDB" id="A0A268P009"/>
<dbReference type="InterPro" id="IPR002797">
    <property type="entry name" value="Polysacc_synth"/>
</dbReference>
<accession>A0A268P009</accession>
<evidence type="ECO:0000313" key="8">
    <source>
        <dbReference type="Proteomes" id="UP000216207"/>
    </source>
</evidence>
<proteinExistence type="predicted"/>
<keyword evidence="4 6" id="KW-1133">Transmembrane helix</keyword>
<feature type="transmembrane region" description="Helical" evidence="6">
    <location>
        <begin position="330"/>
        <end position="350"/>
    </location>
</feature>
<dbReference type="PANTHER" id="PTHR30250">
    <property type="entry name" value="PST FAMILY PREDICTED COLANIC ACID TRANSPORTER"/>
    <property type="match status" value="1"/>
</dbReference>
<feature type="transmembrane region" description="Helical" evidence="6">
    <location>
        <begin position="113"/>
        <end position="136"/>
    </location>
</feature>
<dbReference type="InterPro" id="IPR050833">
    <property type="entry name" value="Poly_Biosynth_Transport"/>
</dbReference>
<organism evidence="7 8">
    <name type="scientific">Shouchella clausii</name>
    <name type="common">Alkalihalobacillus clausii</name>
    <dbReference type="NCBI Taxonomy" id="79880"/>
    <lineage>
        <taxon>Bacteria</taxon>
        <taxon>Bacillati</taxon>
        <taxon>Bacillota</taxon>
        <taxon>Bacilli</taxon>
        <taxon>Bacillales</taxon>
        <taxon>Bacillaceae</taxon>
        <taxon>Shouchella</taxon>
    </lineage>
</organism>
<dbReference type="PANTHER" id="PTHR30250:SF11">
    <property type="entry name" value="O-ANTIGEN TRANSPORTER-RELATED"/>
    <property type="match status" value="1"/>
</dbReference>
<dbReference type="Pfam" id="PF01943">
    <property type="entry name" value="Polysacc_synt"/>
    <property type="match status" value="1"/>
</dbReference>
<feature type="transmembrane region" description="Helical" evidence="6">
    <location>
        <begin position="83"/>
        <end position="107"/>
    </location>
</feature>
<keyword evidence="5 6" id="KW-0472">Membrane</keyword>
<reference evidence="7 8" key="1">
    <citation type="submission" date="2017-07" db="EMBL/GenBank/DDBJ databases">
        <title>Isolation and whole genome analysis of endospore-forming bacteria from heroin.</title>
        <authorList>
            <person name="Kalinowski J."/>
            <person name="Ahrens B."/>
            <person name="Al-Dilaimi A."/>
            <person name="Winkler A."/>
            <person name="Wibberg D."/>
            <person name="Schleenbecker U."/>
            <person name="Ruckert C."/>
            <person name="Wolfel R."/>
            <person name="Grass G."/>
        </authorList>
    </citation>
    <scope>NUCLEOTIDE SEQUENCE [LARGE SCALE GENOMIC DNA]</scope>
    <source>
        <strain evidence="7 8">7539</strain>
    </source>
</reference>
<feature type="transmembrane region" description="Helical" evidence="6">
    <location>
        <begin position="386"/>
        <end position="409"/>
    </location>
</feature>
<evidence type="ECO:0008006" key="9">
    <source>
        <dbReference type="Google" id="ProtNLM"/>
    </source>
</evidence>
<evidence type="ECO:0000256" key="4">
    <source>
        <dbReference type="ARBA" id="ARBA00022989"/>
    </source>
</evidence>
<gene>
    <name evidence="7" type="ORF">CHH72_11760</name>
</gene>
<evidence type="ECO:0000256" key="2">
    <source>
        <dbReference type="ARBA" id="ARBA00022475"/>
    </source>
</evidence>
<protein>
    <recommendedName>
        <fullName evidence="9">Flippase</fullName>
    </recommendedName>
</protein>
<keyword evidence="3 6" id="KW-0812">Transmembrane</keyword>
<dbReference type="GO" id="GO:0005886">
    <property type="term" value="C:plasma membrane"/>
    <property type="evidence" value="ECO:0007669"/>
    <property type="project" value="UniProtKB-SubCell"/>
</dbReference>
<evidence type="ECO:0000256" key="5">
    <source>
        <dbReference type="ARBA" id="ARBA00023136"/>
    </source>
</evidence>
<feature type="transmembrane region" description="Helical" evidence="6">
    <location>
        <begin position="170"/>
        <end position="192"/>
    </location>
</feature>
<keyword evidence="2" id="KW-1003">Cell membrane</keyword>
<feature type="transmembrane region" description="Helical" evidence="6">
    <location>
        <begin position="288"/>
        <end position="310"/>
    </location>
</feature>
<dbReference type="EMBL" id="NPCC01000013">
    <property type="protein sequence ID" value="PAE88645.1"/>
    <property type="molecule type" value="Genomic_DNA"/>
</dbReference>
<evidence type="ECO:0000256" key="3">
    <source>
        <dbReference type="ARBA" id="ARBA00022692"/>
    </source>
</evidence>
<feature type="transmembrane region" description="Helical" evidence="6">
    <location>
        <begin position="143"/>
        <end position="164"/>
    </location>
</feature>
<feature type="transmembrane region" description="Helical" evidence="6">
    <location>
        <begin position="362"/>
        <end position="380"/>
    </location>
</feature>
<evidence type="ECO:0000256" key="1">
    <source>
        <dbReference type="ARBA" id="ARBA00004651"/>
    </source>
</evidence>
<comment type="subcellular location">
    <subcellularLocation>
        <location evidence="1">Cell membrane</location>
        <topology evidence="1">Multi-pass membrane protein</topology>
    </subcellularLocation>
</comment>
<dbReference type="Proteomes" id="UP000216207">
    <property type="component" value="Unassembled WGS sequence"/>
</dbReference>
<feature type="transmembrane region" description="Helical" evidence="6">
    <location>
        <begin position="12"/>
        <end position="32"/>
    </location>
</feature>
<feature type="transmembrane region" description="Helical" evidence="6">
    <location>
        <begin position="38"/>
        <end position="62"/>
    </location>
</feature>
<dbReference type="RefSeq" id="WP_095326670.1">
    <property type="nucleotide sequence ID" value="NZ_NPCC01000013.1"/>
</dbReference>
<name>A0A268P009_SHOCL</name>